<protein>
    <recommendedName>
        <fullName evidence="3">DUF982 domain-containing protein</fullName>
    </recommendedName>
</protein>
<dbReference type="Gene3D" id="6.10.250.730">
    <property type="match status" value="1"/>
</dbReference>
<evidence type="ECO:0000313" key="2">
    <source>
        <dbReference type="Proteomes" id="UP000323300"/>
    </source>
</evidence>
<accession>A0A1I3XIX4</accession>
<gene>
    <name evidence="1" type="ORF">SAMN04488498_103291</name>
</gene>
<evidence type="ECO:0008006" key="3">
    <source>
        <dbReference type="Google" id="ProtNLM"/>
    </source>
</evidence>
<dbReference type="Pfam" id="PF06169">
    <property type="entry name" value="DUF982"/>
    <property type="match status" value="1"/>
</dbReference>
<sequence length="82" mass="8848">MNCSFAMPVIVAKGYCLLMVADAEAAAAFLSDRWPRYGPRHAEAAERVRMAIDGDATPLEAMQAFVAAAREAEILVEGYVLS</sequence>
<name>A0A1I3XIX4_9HYPH</name>
<reference evidence="1 2" key="1">
    <citation type="submission" date="2016-10" db="EMBL/GenBank/DDBJ databases">
        <authorList>
            <person name="Varghese N."/>
            <person name="Submissions S."/>
        </authorList>
    </citation>
    <scope>NUCLEOTIDE SEQUENCE [LARGE SCALE GENOMIC DNA]</scope>
    <source>
        <strain evidence="1 2">DSM 21822</strain>
    </source>
</reference>
<keyword evidence="2" id="KW-1185">Reference proteome</keyword>
<dbReference type="AlphaFoldDB" id="A0A1I3XIX4"/>
<evidence type="ECO:0000313" key="1">
    <source>
        <dbReference type="EMBL" id="SFK19534.1"/>
    </source>
</evidence>
<dbReference type="Proteomes" id="UP000323300">
    <property type="component" value="Unassembled WGS sequence"/>
</dbReference>
<dbReference type="InterPro" id="IPR010385">
    <property type="entry name" value="DUF982"/>
</dbReference>
<proteinExistence type="predicted"/>
<dbReference type="RefSeq" id="WP_149759575.1">
    <property type="nucleotide sequence ID" value="NZ_BSPE01000008.1"/>
</dbReference>
<organism evidence="1 2">
    <name type="scientific">Neomesorhizobium albiziae</name>
    <dbReference type="NCBI Taxonomy" id="335020"/>
    <lineage>
        <taxon>Bacteria</taxon>
        <taxon>Pseudomonadati</taxon>
        <taxon>Pseudomonadota</taxon>
        <taxon>Alphaproteobacteria</taxon>
        <taxon>Hyphomicrobiales</taxon>
        <taxon>Phyllobacteriaceae</taxon>
        <taxon>Neomesorhizobium</taxon>
    </lineage>
</organism>
<dbReference type="EMBL" id="FOSL01000003">
    <property type="protein sequence ID" value="SFK19534.1"/>
    <property type="molecule type" value="Genomic_DNA"/>
</dbReference>